<evidence type="ECO:0000313" key="2">
    <source>
        <dbReference type="Proteomes" id="UP001231941"/>
    </source>
</evidence>
<sequence>MKFKVARYASVVLTFVTLIFSHIQKGILGEPEIPKKMLKK</sequence>
<evidence type="ECO:0000313" key="1">
    <source>
        <dbReference type="EMBL" id="MDP5272557.1"/>
    </source>
</evidence>
<comment type="caution">
    <text evidence="1">The sequence shown here is derived from an EMBL/GenBank/DDBJ whole genome shotgun (WGS) entry which is preliminary data.</text>
</comment>
<gene>
    <name evidence="1" type="ORF">Q5Y73_00395</name>
</gene>
<accession>A0ABT9ITE9</accession>
<organism evidence="1 2">
    <name type="scientific">Chengkuizengella axinellae</name>
    <dbReference type="NCBI Taxonomy" id="3064388"/>
    <lineage>
        <taxon>Bacteria</taxon>
        <taxon>Bacillati</taxon>
        <taxon>Bacillota</taxon>
        <taxon>Bacilli</taxon>
        <taxon>Bacillales</taxon>
        <taxon>Paenibacillaceae</taxon>
        <taxon>Chengkuizengella</taxon>
    </lineage>
</organism>
<dbReference type="RefSeq" id="WP_305989873.1">
    <property type="nucleotide sequence ID" value="NZ_JAVAMP010000001.1"/>
</dbReference>
<dbReference type="EMBL" id="JAVAMP010000001">
    <property type="protein sequence ID" value="MDP5272557.1"/>
    <property type="molecule type" value="Genomic_DNA"/>
</dbReference>
<name>A0ABT9ITE9_9BACL</name>
<dbReference type="Proteomes" id="UP001231941">
    <property type="component" value="Unassembled WGS sequence"/>
</dbReference>
<reference evidence="1 2" key="1">
    <citation type="submission" date="2023-08" db="EMBL/GenBank/DDBJ databases">
        <authorList>
            <person name="Park J.-S."/>
        </authorList>
    </citation>
    <scope>NUCLEOTIDE SEQUENCE [LARGE SCALE GENOMIC DNA]</scope>
    <source>
        <strain evidence="1 2">2205SS18-9</strain>
    </source>
</reference>
<proteinExistence type="predicted"/>
<protein>
    <submittedName>
        <fullName evidence="1">Cyclic lactone autoinducer peptide</fullName>
    </submittedName>
</protein>
<keyword evidence="2" id="KW-1185">Reference proteome</keyword>